<evidence type="ECO:0000256" key="1">
    <source>
        <dbReference type="ARBA" id="ARBA00001974"/>
    </source>
</evidence>
<dbReference type="Gene3D" id="1.25.40.20">
    <property type="entry name" value="Ankyrin repeat-containing domain"/>
    <property type="match status" value="1"/>
</dbReference>
<comment type="similarity">
    <text evidence="3">Belongs to the UPF0507 family.</text>
</comment>
<feature type="compositionally biased region" description="Low complexity" evidence="9">
    <location>
        <begin position="1664"/>
        <end position="1697"/>
    </location>
</feature>
<evidence type="ECO:0000259" key="11">
    <source>
        <dbReference type="PROSITE" id="PS51384"/>
    </source>
</evidence>
<keyword evidence="4" id="KW-0285">Flavoprotein</keyword>
<evidence type="ECO:0000313" key="12">
    <source>
        <dbReference type="EMBL" id="TKW58636.1"/>
    </source>
</evidence>
<dbReference type="OrthoDB" id="7464126at2759"/>
<dbReference type="InterPro" id="IPR008333">
    <property type="entry name" value="Cbr1-like_FAD-bd_dom"/>
</dbReference>
<keyword evidence="7" id="KW-0520">NAD</keyword>
<sequence length="1709" mass="188140">MASTAAIRRFRPASVAAAIAAGGISLGVMSKILVGNASAESHAPPKVFGAGPAFVSLPLESSEQMNHNTKRLRFKLPQREAVSGLSLTSAVLTMSWPEGRWLPVARPYTPVQPLDDTGYLELMVKKYPDGKQSTHLHSMTPGQTLLFALAIKGHQWKPNSYPHVTLIAGGAGITPIYQLAQGILRNPLDQTAITLVFGVNSDPDVLLKKELEQFEKEFPGRFKAVYTVSNPAPNSPLRKGYVTKELLQEVGAVPEAGAETKVFVCGPPAMEAALVGKKGTSGILQQLGYRWTQFLEANLSSAESVHGCPLAVASSGSGTCGLGEQSTLAICRRLAPDHESFASSPASIITQRTHYSPASVLPFFYLSDDPWRLPSVPAISRPTLITLSLLPAILASPAGSLPSQCTPVHHHILLVPTTDVLLTCREIESGSTFNEVVTSEEFLASHVLRIPASNTAAAAAAGGKEGAQNLRELRGKAKQYQTINGRTVVIKDTHVYSFKSLAQAQLLNDSTWYPDLLEPRQWLIYYISRPLVGVWEEIKIEPAILIEGMARQRALEQSRSPAAAGNEGAMLPRKKDIKSFHDLLNHFPIIARQMQPGLEKLFREFSTVFERPLPPPPSAFRIPDPAPEGPITTAMKKARSSSMSAARRPNGVPNGLPVTENFYAEDDEDVMRASLETAVTAAIDLFQGVDKQQLSMLGATTDLTGPLVERLIERYVSENVHHLLFPRLSASKRPYDLELEAKVRQMEFIDLSQLGIAIEGGSRGKHELTIQLGLAVEEFKKMTNAMSAQEMLDLLLSTIKLVTHLTNSSQARSASPFEKPTLTVNADTLVSLLLFVVIRAQVRHLHARLIYIRHFIFIDDVDNGEMGYALSTFEAVLAYLVLDSAGLRKASRRNKALWDAACNGSLDDLKRIMEPDSNAIIEDDLYDSPESSRRPSRSWSYTNGSASRRSSTALSFSDRFSSGSGLSHVFPFQAEANGGELEFPLPPVPRKVKRVAMDTRSMSSGSEISYHSRATSNGTVGSALEGDTSIDRLSQTHNSFGESILMMAVQNERPHLLRYLLSLNEYYSPSVVLDDINNEDTTLFSAAVQLGHTELINIILEFVMASASRERLVEYLAQQDIWGRSCAHYLFHAPFLISRIGKLVPWRQKDKNGQTPLFALCRSYDHIHYREMVDAGLDAAAEAQGDGLLLHVDDHVDTKGNTLLHIVNDPQLALRILQQCDVDVNATNEKKFTPLMVASKYGRLDMVRTLFMDASVDVAARELRSLTAVELAKDDDIRNKIDDLALFSMSPAADGRITGVVRAFFVEDATIRLVLKSAAPADHLSYTVTTSRRNLSDFEHLGNLLALENPASWIPAVAGVRSPFQIPSKPSRAVLRDIQTRTDWFLKIMLNHPTFATHEMLWEFFLVPDIQPGMMEQRSNLKAETRAEKIREEYEPVKDVREVEQFVDHAREMVRSVNYSTKSVARRVNSIAIVASDLHDASSLLHRAVSTLPFLPPAYITALESYARSIAPMQSNPCAIFHSTFLASQSTIQALLSALARPPAQVTQISVARKSVERNYNSLTRSTRWPLGLLDDTRQRFNEEREEKARQSQEQVDDLGRELRYSQQVVAGELAGWQDLHEKMGRQAIKEFAKGMMIQERLRLAEMVRALRRLREGKAELERASASLSGVSGRSSVSQSTHEGTTGAWTGTDAGEGASSGARSVAGDG</sequence>
<comment type="caution">
    <text evidence="12">The sequence shown here is derived from an EMBL/GenBank/DDBJ whole genome shotgun (WGS) entry which is preliminary data.</text>
</comment>
<dbReference type="Gene3D" id="3.40.50.80">
    <property type="entry name" value="Nucleotide-binding domain of ferredoxin-NADP reductase (FNR) module"/>
    <property type="match status" value="1"/>
</dbReference>
<dbReference type="InterPro" id="IPR002110">
    <property type="entry name" value="Ankyrin_rpt"/>
</dbReference>
<evidence type="ECO:0000256" key="3">
    <source>
        <dbReference type="ARBA" id="ARBA00007428"/>
    </source>
</evidence>
<evidence type="ECO:0000256" key="9">
    <source>
        <dbReference type="SAM" id="MobiDB-lite"/>
    </source>
</evidence>
<dbReference type="STRING" id="1306861.A0A4V6DIC3"/>
<proteinExistence type="inferred from homology"/>
<dbReference type="InterPro" id="IPR017927">
    <property type="entry name" value="FAD-bd_FR_type"/>
</dbReference>
<evidence type="ECO:0000256" key="4">
    <source>
        <dbReference type="ARBA" id="ARBA00022630"/>
    </source>
</evidence>
<dbReference type="GO" id="GO:0030133">
    <property type="term" value="C:transport vesicle"/>
    <property type="evidence" value="ECO:0007669"/>
    <property type="project" value="TreeGrafter"/>
</dbReference>
<evidence type="ECO:0000313" key="13">
    <source>
        <dbReference type="Proteomes" id="UP000310108"/>
    </source>
</evidence>
<dbReference type="InterPro" id="IPR003123">
    <property type="entry name" value="VPS9"/>
</dbReference>
<dbReference type="Gene3D" id="1.20.1050.80">
    <property type="entry name" value="VPS9 domain"/>
    <property type="match status" value="1"/>
</dbReference>
<dbReference type="PANTHER" id="PTHR24170">
    <property type="entry name" value="ANKYRIN REPEAT DOMAIN-CONTAINING PROTEIN 27"/>
    <property type="match status" value="1"/>
</dbReference>
<name>A0A4V6DIC3_9PEZI</name>
<dbReference type="CDD" id="cd06093">
    <property type="entry name" value="PX_domain"/>
    <property type="match status" value="1"/>
</dbReference>
<dbReference type="PANTHER" id="PTHR24170:SF1">
    <property type="entry name" value="DOMAIN PROTEIN, PUTATIVE (AFU_ORTHOLOGUE AFUA_1G09870)-RELATED"/>
    <property type="match status" value="1"/>
</dbReference>
<keyword evidence="6" id="KW-0560">Oxidoreductase</keyword>
<comment type="cofactor">
    <cofactor evidence="1">
        <name>FAD</name>
        <dbReference type="ChEBI" id="CHEBI:57692"/>
    </cofactor>
</comment>
<dbReference type="FunFam" id="1.25.40.20:FF:000443">
    <property type="entry name" value="Putative vps9 domain protein"/>
    <property type="match status" value="1"/>
</dbReference>
<dbReference type="Pfam" id="PF00175">
    <property type="entry name" value="NAD_binding_1"/>
    <property type="match status" value="1"/>
</dbReference>
<dbReference type="GO" id="GO:0005886">
    <property type="term" value="C:plasma membrane"/>
    <property type="evidence" value="ECO:0007669"/>
    <property type="project" value="TreeGrafter"/>
</dbReference>
<evidence type="ECO:0000256" key="5">
    <source>
        <dbReference type="ARBA" id="ARBA00022827"/>
    </source>
</evidence>
<dbReference type="InterPro" id="IPR037191">
    <property type="entry name" value="VPS9_dom_sf"/>
</dbReference>
<dbReference type="GO" id="GO:0035091">
    <property type="term" value="F:phosphatidylinositol binding"/>
    <property type="evidence" value="ECO:0007669"/>
    <property type="project" value="InterPro"/>
</dbReference>
<feature type="domain" description="FAD-binding FR-type" evidence="11">
    <location>
        <begin position="52"/>
        <end position="158"/>
    </location>
</feature>
<evidence type="ECO:0000256" key="2">
    <source>
        <dbReference type="ARBA" id="ARBA00006105"/>
    </source>
</evidence>
<dbReference type="GO" id="GO:0005769">
    <property type="term" value="C:early endosome"/>
    <property type="evidence" value="ECO:0007669"/>
    <property type="project" value="TreeGrafter"/>
</dbReference>
<dbReference type="GO" id="GO:0097422">
    <property type="term" value="C:tubular endosome"/>
    <property type="evidence" value="ECO:0007669"/>
    <property type="project" value="TreeGrafter"/>
</dbReference>
<dbReference type="SUPFAM" id="SSF48403">
    <property type="entry name" value="Ankyrin repeat"/>
    <property type="match status" value="1"/>
</dbReference>
<feature type="domain" description="VPS9" evidence="10">
    <location>
        <begin position="733"/>
        <end position="889"/>
    </location>
</feature>
<feature type="region of interest" description="Disordered" evidence="9">
    <location>
        <begin position="923"/>
        <end position="947"/>
    </location>
</feature>
<dbReference type="FunFam" id="3.40.50.80:FF:000009">
    <property type="entry name" value="NADH-cytochrome b5 reductase"/>
    <property type="match status" value="1"/>
</dbReference>
<dbReference type="Pfam" id="PF02204">
    <property type="entry name" value="VPS9"/>
    <property type="match status" value="1"/>
</dbReference>
<dbReference type="PROSITE" id="PS51205">
    <property type="entry name" value="VPS9"/>
    <property type="match status" value="1"/>
</dbReference>
<dbReference type="Proteomes" id="UP000310108">
    <property type="component" value="Unassembled WGS sequence"/>
</dbReference>
<keyword evidence="5" id="KW-0274">FAD</keyword>
<organism evidence="12 13">
    <name type="scientific">Colletotrichum tanaceti</name>
    <dbReference type="NCBI Taxonomy" id="1306861"/>
    <lineage>
        <taxon>Eukaryota</taxon>
        <taxon>Fungi</taxon>
        <taxon>Dikarya</taxon>
        <taxon>Ascomycota</taxon>
        <taxon>Pezizomycotina</taxon>
        <taxon>Sordariomycetes</taxon>
        <taxon>Hypocreomycetidae</taxon>
        <taxon>Glomerellales</taxon>
        <taxon>Glomerellaceae</taxon>
        <taxon>Colletotrichum</taxon>
        <taxon>Colletotrichum destructivum species complex</taxon>
    </lineage>
</organism>
<dbReference type="SUPFAM" id="SSF52343">
    <property type="entry name" value="Ferredoxin reductase-like, C-terminal NADP-linked domain"/>
    <property type="match status" value="1"/>
</dbReference>
<dbReference type="SMART" id="SM00167">
    <property type="entry name" value="VPS9"/>
    <property type="match status" value="1"/>
</dbReference>
<dbReference type="InterPro" id="IPR039261">
    <property type="entry name" value="FNR_nucleotide-bd"/>
</dbReference>
<dbReference type="SMART" id="SM00248">
    <property type="entry name" value="ANK"/>
    <property type="match status" value="4"/>
</dbReference>
<dbReference type="PROSITE" id="PS51384">
    <property type="entry name" value="FAD_FR"/>
    <property type="match status" value="1"/>
</dbReference>
<dbReference type="GO" id="GO:0000149">
    <property type="term" value="F:SNARE binding"/>
    <property type="evidence" value="ECO:0007669"/>
    <property type="project" value="TreeGrafter"/>
</dbReference>
<dbReference type="SUPFAM" id="SSF63380">
    <property type="entry name" value="Riboflavin synthase domain-like"/>
    <property type="match status" value="1"/>
</dbReference>
<keyword evidence="13" id="KW-1185">Reference proteome</keyword>
<comment type="similarity">
    <text evidence="2">Belongs to the flavoprotein pyridine nucleotide cytochrome reductase family.</text>
</comment>
<dbReference type="InterPro" id="IPR036871">
    <property type="entry name" value="PX_dom_sf"/>
</dbReference>
<gene>
    <name evidence="12" type="primary">MCR1</name>
    <name evidence="12" type="ORF">CTA1_9277</name>
</gene>
<keyword evidence="8" id="KW-0175">Coiled coil</keyword>
<dbReference type="GO" id="GO:0045022">
    <property type="term" value="P:early endosome to late endosome transport"/>
    <property type="evidence" value="ECO:0007669"/>
    <property type="project" value="TreeGrafter"/>
</dbReference>
<dbReference type="Pfam" id="PF00970">
    <property type="entry name" value="FAD_binding_6"/>
    <property type="match status" value="1"/>
</dbReference>
<evidence type="ECO:0000256" key="6">
    <source>
        <dbReference type="ARBA" id="ARBA00023002"/>
    </source>
</evidence>
<dbReference type="SUPFAM" id="SSF64268">
    <property type="entry name" value="PX domain"/>
    <property type="match status" value="1"/>
</dbReference>
<dbReference type="Gene3D" id="2.40.30.10">
    <property type="entry name" value="Translation factors"/>
    <property type="match status" value="1"/>
</dbReference>
<evidence type="ECO:0000259" key="10">
    <source>
        <dbReference type="PROSITE" id="PS51205"/>
    </source>
</evidence>
<reference evidence="12 13" key="1">
    <citation type="journal article" date="2019" name="PLoS ONE">
        <title>Comparative genome analysis indicates high evolutionary potential of pathogenicity genes in Colletotrichum tanaceti.</title>
        <authorList>
            <person name="Lelwala R.V."/>
            <person name="Korhonen P.K."/>
            <person name="Young N.D."/>
            <person name="Scott J.B."/>
            <person name="Ades P.A."/>
            <person name="Gasser R.B."/>
            <person name="Taylor P.W.J."/>
        </authorList>
    </citation>
    <scope>NUCLEOTIDE SEQUENCE [LARGE SCALE GENOMIC DNA]</scope>
    <source>
        <strain evidence="12">BRIP57314</strain>
    </source>
</reference>
<dbReference type="InterPro" id="IPR001433">
    <property type="entry name" value="OxRdtase_FAD/NAD-bd"/>
</dbReference>
<dbReference type="InterPro" id="IPR036770">
    <property type="entry name" value="Ankyrin_rpt-contain_sf"/>
</dbReference>
<dbReference type="GO" id="GO:0016491">
    <property type="term" value="F:oxidoreductase activity"/>
    <property type="evidence" value="ECO:0007669"/>
    <property type="project" value="UniProtKB-KW"/>
</dbReference>
<dbReference type="Pfam" id="PF13857">
    <property type="entry name" value="Ank_5"/>
    <property type="match status" value="1"/>
</dbReference>
<dbReference type="InterPro" id="IPR051248">
    <property type="entry name" value="UPF0507/Ank_repeat_27"/>
</dbReference>
<dbReference type="EMBL" id="PJEX01000021">
    <property type="protein sequence ID" value="TKW58636.1"/>
    <property type="molecule type" value="Genomic_DNA"/>
</dbReference>
<evidence type="ECO:0000256" key="7">
    <source>
        <dbReference type="ARBA" id="ARBA00023027"/>
    </source>
</evidence>
<dbReference type="CDD" id="cd06183">
    <property type="entry name" value="cyt_b5_reduct_like"/>
    <property type="match status" value="1"/>
</dbReference>
<dbReference type="GO" id="GO:0005085">
    <property type="term" value="F:guanyl-nucleotide exchange factor activity"/>
    <property type="evidence" value="ECO:0007669"/>
    <property type="project" value="TreeGrafter"/>
</dbReference>
<feature type="coiled-coil region" evidence="8">
    <location>
        <begin position="1574"/>
        <end position="1602"/>
    </location>
</feature>
<dbReference type="InterPro" id="IPR017938">
    <property type="entry name" value="Riboflavin_synthase-like_b-brl"/>
</dbReference>
<dbReference type="SUPFAM" id="SSF109993">
    <property type="entry name" value="VPS9 domain"/>
    <property type="match status" value="1"/>
</dbReference>
<feature type="region of interest" description="Disordered" evidence="9">
    <location>
        <begin position="1662"/>
        <end position="1709"/>
    </location>
</feature>
<dbReference type="GO" id="GO:0005770">
    <property type="term" value="C:late endosome"/>
    <property type="evidence" value="ECO:0007669"/>
    <property type="project" value="TreeGrafter"/>
</dbReference>
<accession>A0A4V6DIC3</accession>
<protein>
    <submittedName>
        <fullName evidence="12">NADH-cytochrome b5 reductase 2</fullName>
    </submittedName>
</protein>
<dbReference type="PRINTS" id="PR00406">
    <property type="entry name" value="CYTB5RDTASE"/>
</dbReference>
<evidence type="ECO:0000256" key="8">
    <source>
        <dbReference type="SAM" id="Coils"/>
    </source>
</evidence>